<dbReference type="OrthoDB" id="2577583at2759"/>
<dbReference type="GeneID" id="30158004"/>
<dbReference type="InterPro" id="IPR022235">
    <property type="entry name" value="DUF3760"/>
</dbReference>
<comment type="caution">
    <text evidence="1">The sequence shown here is derived from an EMBL/GenBank/DDBJ whole genome shotgun (WGS) entry which is preliminary data.</text>
</comment>
<accession>A0A1E3HGV0</accession>
<keyword evidence="2" id="KW-1185">Reference proteome</keyword>
<dbReference type="RefSeq" id="XP_018991217.1">
    <property type="nucleotide sequence ID" value="XM_019141242.1"/>
</dbReference>
<dbReference type="Proteomes" id="UP000094065">
    <property type="component" value="Unassembled WGS sequence"/>
</dbReference>
<reference evidence="1 2" key="1">
    <citation type="submission" date="2016-06" db="EMBL/GenBank/DDBJ databases">
        <title>Evolution of pathogenesis and genome organization in the Tremellales.</title>
        <authorList>
            <person name="Cuomo C."/>
            <person name="Litvintseva A."/>
            <person name="Heitman J."/>
            <person name="Chen Y."/>
            <person name="Sun S."/>
            <person name="Springer D."/>
            <person name="Dromer F."/>
            <person name="Young S."/>
            <person name="Zeng Q."/>
            <person name="Chapman S."/>
            <person name="Gujja S."/>
            <person name="Saif S."/>
            <person name="Birren B."/>
        </authorList>
    </citation>
    <scope>NUCLEOTIDE SEQUENCE [LARGE SCALE GENOMIC DNA]</scope>
    <source>
        <strain evidence="1 2">CBS 6039</strain>
    </source>
</reference>
<gene>
    <name evidence="1" type="ORF">L202_06695</name>
</gene>
<name>A0A1E3HGV0_9TREE</name>
<proteinExistence type="predicted"/>
<dbReference type="EMBL" id="AWGJ01000010">
    <property type="protein sequence ID" value="ODN75567.1"/>
    <property type="molecule type" value="Genomic_DNA"/>
</dbReference>
<sequence>MTHRFSVDMLPAPRTPLPSTTIPSWCADHSDRSDANAQGLSREITTKTRADFARIIDNKEGGDVTTTFEALHVSNHSHYSPTAGDTTALTKKQEIKTGSYKSEAAVFRRICHPSAAVETLEALHPVHHRILDELFRLKPSVVVTLSKYCYHFFLPRLYEKVYLNAHILPATVESFLHGLSISNGRKDEAFKHVREICFYFPPLVYVPKGNKLPDGTRQMTPIARLKGVRTGYRHAWIDRPPTSPWDEDVSPIILRLMKQLPISTLPSFTKKTMSGYMGDYLFEGNERLEEEGYVSTYARSSIPVLNEEERYPELPMFHVLCLFIGHLRLAEITQHSAIQIPALPLDSRGKTHFESLCEAFGIPSVPESQQIDSNASAIAKTATNTVPSLEDERVSFRD</sequence>
<protein>
    <submittedName>
        <fullName evidence="1">Uncharacterized protein</fullName>
    </submittedName>
</protein>
<dbReference type="Pfam" id="PF12586">
    <property type="entry name" value="DUF3760"/>
    <property type="match status" value="1"/>
</dbReference>
<evidence type="ECO:0000313" key="1">
    <source>
        <dbReference type="EMBL" id="ODN75567.1"/>
    </source>
</evidence>
<evidence type="ECO:0000313" key="2">
    <source>
        <dbReference type="Proteomes" id="UP000094065"/>
    </source>
</evidence>
<dbReference type="AlphaFoldDB" id="A0A1E3HGV0"/>
<organism evidence="1 2">
    <name type="scientific">Cryptococcus amylolentus CBS 6039</name>
    <dbReference type="NCBI Taxonomy" id="1295533"/>
    <lineage>
        <taxon>Eukaryota</taxon>
        <taxon>Fungi</taxon>
        <taxon>Dikarya</taxon>
        <taxon>Basidiomycota</taxon>
        <taxon>Agaricomycotina</taxon>
        <taxon>Tremellomycetes</taxon>
        <taxon>Tremellales</taxon>
        <taxon>Cryptococcaceae</taxon>
        <taxon>Cryptococcus</taxon>
    </lineage>
</organism>